<evidence type="ECO:0000313" key="13">
    <source>
        <dbReference type="Proteomes" id="UP001225646"/>
    </source>
</evidence>
<dbReference type="CDD" id="cd04783">
    <property type="entry name" value="HTH_MerR1"/>
    <property type="match status" value="1"/>
</dbReference>
<evidence type="ECO:0000256" key="8">
    <source>
        <dbReference type="ARBA" id="ARBA00023159"/>
    </source>
</evidence>
<sequence>MGHYWISEVAEKCNINKETIRYYERKGLIPKPTRTDTGYRMYTEETVRRIKFIKRMQELGFTLAEIYKLLGIVDKDSDRCTDMYHFVVQKIEEVQSKIQDLIRIEKMLHQLKECCPNKENLYNCPIIEVLLEE</sequence>
<comment type="function">
    <text evidence="10">Mediates the mercuric-dependent induction of mercury resistance operon. In the absence of mercury MerR represses transcription by binding tightly to the mer operator region; when mercury is present the dimeric complex binds a single ion and becomes a potent transcriptional activator, while remaining bound to the mer site.</text>
</comment>
<keyword evidence="6" id="KW-0805">Transcription regulation</keyword>
<reference evidence="12 13" key="1">
    <citation type="submission" date="2023-07" db="EMBL/GenBank/DDBJ databases">
        <title>Genomic Encyclopedia of Type Strains, Phase IV (KMG-IV): sequencing the most valuable type-strain genomes for metagenomic binning, comparative biology and taxonomic classification.</title>
        <authorList>
            <person name="Goeker M."/>
        </authorList>
    </citation>
    <scope>NUCLEOTIDE SEQUENCE [LARGE SCALE GENOMIC DNA]</scope>
    <source>
        <strain evidence="12 13">DSM 19092</strain>
    </source>
</reference>
<dbReference type="PRINTS" id="PR00040">
    <property type="entry name" value="HTHMERR"/>
</dbReference>
<evidence type="ECO:0000256" key="10">
    <source>
        <dbReference type="ARBA" id="ARBA00024874"/>
    </source>
</evidence>
<dbReference type="RefSeq" id="WP_338206228.1">
    <property type="nucleotide sequence ID" value="NZ_JAUSTR010000016.1"/>
</dbReference>
<dbReference type="NCBIfam" id="TIGR02051">
    <property type="entry name" value="MerR"/>
    <property type="match status" value="1"/>
</dbReference>
<evidence type="ECO:0000256" key="4">
    <source>
        <dbReference type="ARBA" id="ARBA00022723"/>
    </source>
</evidence>
<keyword evidence="4" id="KW-0479">Metal-binding</keyword>
<evidence type="ECO:0000313" key="12">
    <source>
        <dbReference type="EMBL" id="MDQ0163447.1"/>
    </source>
</evidence>
<keyword evidence="3" id="KW-0678">Repressor</keyword>
<dbReference type="InterPro" id="IPR047057">
    <property type="entry name" value="MerR_fam"/>
</dbReference>
<dbReference type="Gene3D" id="1.10.1660.10">
    <property type="match status" value="1"/>
</dbReference>
<dbReference type="Proteomes" id="UP001225646">
    <property type="component" value="Unassembled WGS sequence"/>
</dbReference>
<keyword evidence="9" id="KW-0804">Transcription</keyword>
<protein>
    <recommendedName>
        <fullName evidence="1">Mercuric resistance operon regulatory protein</fullName>
    </recommendedName>
</protein>
<keyword evidence="5" id="KW-0476">Mercury</keyword>
<gene>
    <name evidence="12" type="ORF">J2S06_002530</name>
</gene>
<evidence type="ECO:0000256" key="7">
    <source>
        <dbReference type="ARBA" id="ARBA00023125"/>
    </source>
</evidence>
<evidence type="ECO:0000256" key="2">
    <source>
        <dbReference type="ARBA" id="ARBA00022466"/>
    </source>
</evidence>
<evidence type="ECO:0000256" key="1">
    <source>
        <dbReference type="ARBA" id="ARBA00017146"/>
    </source>
</evidence>
<dbReference type="PANTHER" id="PTHR30204">
    <property type="entry name" value="REDOX-CYCLING DRUG-SENSING TRANSCRIPTIONAL ACTIVATOR SOXR"/>
    <property type="match status" value="1"/>
</dbReference>
<proteinExistence type="predicted"/>
<dbReference type="InterPro" id="IPR009061">
    <property type="entry name" value="DNA-bd_dom_put_sf"/>
</dbReference>
<evidence type="ECO:0000256" key="3">
    <source>
        <dbReference type="ARBA" id="ARBA00022491"/>
    </source>
</evidence>
<evidence type="ECO:0000256" key="9">
    <source>
        <dbReference type="ARBA" id="ARBA00023163"/>
    </source>
</evidence>
<keyword evidence="2" id="KW-0475">Mercuric resistance</keyword>
<evidence type="ECO:0000256" key="6">
    <source>
        <dbReference type="ARBA" id="ARBA00023015"/>
    </source>
</evidence>
<keyword evidence="13" id="KW-1185">Reference proteome</keyword>
<dbReference type="InterPro" id="IPR011794">
    <property type="entry name" value="MerR"/>
</dbReference>
<accession>A0ABT9VR34</accession>
<dbReference type="PROSITE" id="PS50937">
    <property type="entry name" value="HTH_MERR_2"/>
    <property type="match status" value="1"/>
</dbReference>
<dbReference type="SUPFAM" id="SSF46955">
    <property type="entry name" value="Putative DNA-binding domain"/>
    <property type="match status" value="1"/>
</dbReference>
<dbReference type="PANTHER" id="PTHR30204:SF69">
    <property type="entry name" value="MERR-FAMILY TRANSCRIPTIONAL REGULATOR"/>
    <property type="match status" value="1"/>
</dbReference>
<comment type="caution">
    <text evidence="12">The sequence shown here is derived from an EMBL/GenBank/DDBJ whole genome shotgun (WGS) entry which is preliminary data.</text>
</comment>
<feature type="domain" description="HTH merR-type" evidence="11">
    <location>
        <begin position="3"/>
        <end position="72"/>
    </location>
</feature>
<keyword evidence="8" id="KW-0010">Activator</keyword>
<keyword evidence="7" id="KW-0238">DNA-binding</keyword>
<organism evidence="12 13">
    <name type="scientific">Aeribacillus alveayuensis</name>
    <dbReference type="NCBI Taxonomy" id="279215"/>
    <lineage>
        <taxon>Bacteria</taxon>
        <taxon>Bacillati</taxon>
        <taxon>Bacillota</taxon>
        <taxon>Bacilli</taxon>
        <taxon>Bacillales</taxon>
        <taxon>Bacillaceae</taxon>
        <taxon>Aeribacillus</taxon>
    </lineage>
</organism>
<dbReference type="PROSITE" id="PS00552">
    <property type="entry name" value="HTH_MERR_1"/>
    <property type="match status" value="1"/>
</dbReference>
<evidence type="ECO:0000259" key="11">
    <source>
        <dbReference type="PROSITE" id="PS50937"/>
    </source>
</evidence>
<name>A0ABT9VR34_9BACI</name>
<dbReference type="EMBL" id="JAUSTR010000016">
    <property type="protein sequence ID" value="MDQ0163447.1"/>
    <property type="molecule type" value="Genomic_DNA"/>
</dbReference>
<evidence type="ECO:0000256" key="5">
    <source>
        <dbReference type="ARBA" id="ARBA00022914"/>
    </source>
</evidence>
<dbReference type="InterPro" id="IPR000551">
    <property type="entry name" value="MerR-type_HTH_dom"/>
</dbReference>
<dbReference type="SMART" id="SM00422">
    <property type="entry name" value="HTH_MERR"/>
    <property type="match status" value="1"/>
</dbReference>
<dbReference type="Pfam" id="PF13411">
    <property type="entry name" value="MerR_1"/>
    <property type="match status" value="1"/>
</dbReference>